<dbReference type="Proteomes" id="UP001515780">
    <property type="component" value="Unassembled WGS sequence"/>
</dbReference>
<evidence type="ECO:0000313" key="1">
    <source>
        <dbReference type="EMBL" id="NIG17297.1"/>
    </source>
</evidence>
<protein>
    <submittedName>
        <fullName evidence="1">Uncharacterized protein</fullName>
    </submittedName>
</protein>
<accession>A0ABX0RKI2</accession>
<dbReference type="EMBL" id="VWXC01000001">
    <property type="protein sequence ID" value="NIG17297.1"/>
    <property type="molecule type" value="Genomic_DNA"/>
</dbReference>
<gene>
    <name evidence="1" type="ORF">F3J37_01220</name>
</gene>
<keyword evidence="2" id="KW-1185">Reference proteome</keyword>
<evidence type="ECO:0000313" key="2">
    <source>
        <dbReference type="Proteomes" id="UP001515780"/>
    </source>
</evidence>
<organism evidence="1 2">
    <name type="scientific">Candidatus Pantoea communis</name>
    <dbReference type="NCBI Taxonomy" id="2608354"/>
    <lineage>
        <taxon>Bacteria</taxon>
        <taxon>Pseudomonadati</taxon>
        <taxon>Pseudomonadota</taxon>
        <taxon>Gammaproteobacteria</taxon>
        <taxon>Enterobacterales</taxon>
        <taxon>Erwiniaceae</taxon>
        <taxon>Pantoea</taxon>
    </lineage>
</organism>
<proteinExistence type="predicted"/>
<comment type="caution">
    <text evidence="1">The sequence shown here is derived from an EMBL/GenBank/DDBJ whole genome shotgun (WGS) entry which is preliminary data.</text>
</comment>
<reference evidence="1 2" key="1">
    <citation type="journal article" date="2019" name="bioRxiv">
        <title>Bacteria contribute to plant secondary compound degradation in a generalist herbivore system.</title>
        <authorList>
            <person name="Francoeur C.B."/>
            <person name="Khadempour L."/>
            <person name="Moreira-Soto R.D."/>
            <person name="Gotting K."/>
            <person name="Book A.J."/>
            <person name="Pinto-Tomas A.A."/>
            <person name="Keefover-Ring K."/>
            <person name="Currie C.R."/>
        </authorList>
    </citation>
    <scope>NUCLEOTIDE SEQUENCE [LARGE SCALE GENOMIC DNA]</scope>
    <source>
        <strain evidence="1">Al-1710</strain>
    </source>
</reference>
<dbReference type="RefSeq" id="WP_166718864.1">
    <property type="nucleotide sequence ID" value="NZ_VWXC01000001.1"/>
</dbReference>
<sequence>MLSDDLFTRPEDLVKAMVNAGKDETLKVANPKDANDNILLIPEATLEQKTREFMNAVKHLNNPIKL</sequence>
<name>A0ABX0RKI2_9GAMM</name>